<dbReference type="PROSITE" id="PS51910">
    <property type="entry name" value="GH18_2"/>
    <property type="match status" value="1"/>
</dbReference>
<dbReference type="EnsemblFungi" id="EJT80950">
    <property type="protein sequence ID" value="EJT80950"/>
    <property type="gene ID" value="GGTG_00940"/>
</dbReference>
<dbReference type="GO" id="GO:0005576">
    <property type="term" value="C:extracellular region"/>
    <property type="evidence" value="ECO:0007669"/>
    <property type="project" value="TreeGrafter"/>
</dbReference>
<evidence type="ECO:0000256" key="2">
    <source>
        <dbReference type="SAM" id="SignalP"/>
    </source>
</evidence>
<dbReference type="SMART" id="SM00636">
    <property type="entry name" value="Glyco_18"/>
    <property type="match status" value="1"/>
</dbReference>
<dbReference type="GO" id="GO:0008061">
    <property type="term" value="F:chitin binding"/>
    <property type="evidence" value="ECO:0007669"/>
    <property type="project" value="InterPro"/>
</dbReference>
<dbReference type="GO" id="GO:0005975">
    <property type="term" value="P:carbohydrate metabolic process"/>
    <property type="evidence" value="ECO:0007669"/>
    <property type="project" value="InterPro"/>
</dbReference>
<dbReference type="InterPro" id="IPR001223">
    <property type="entry name" value="Glyco_hydro18_cat"/>
</dbReference>
<name>J3NI57_GAET3</name>
<dbReference type="EMBL" id="GL385395">
    <property type="protein sequence ID" value="EJT80950.1"/>
    <property type="molecule type" value="Genomic_DNA"/>
</dbReference>
<reference evidence="5" key="4">
    <citation type="journal article" date="2015" name="G3 (Bethesda)">
        <title>Genome sequences of three phytopathogenic species of the Magnaporthaceae family of fungi.</title>
        <authorList>
            <person name="Okagaki L.H."/>
            <person name="Nunes C.C."/>
            <person name="Sailsbery J."/>
            <person name="Clay B."/>
            <person name="Brown D."/>
            <person name="John T."/>
            <person name="Oh Y."/>
            <person name="Young N."/>
            <person name="Fitzgerald M."/>
            <person name="Haas B.J."/>
            <person name="Zeng Q."/>
            <person name="Young S."/>
            <person name="Adiconis X."/>
            <person name="Fan L."/>
            <person name="Levin J.Z."/>
            <person name="Mitchell T.K."/>
            <person name="Okubara P.A."/>
            <person name="Farman M.L."/>
            <person name="Kohn L.M."/>
            <person name="Birren B."/>
            <person name="Ma L.-J."/>
            <person name="Dean R.A."/>
        </authorList>
    </citation>
    <scope>NUCLEOTIDE SEQUENCE</scope>
    <source>
        <strain evidence="5">R3-111a-1</strain>
    </source>
</reference>
<protein>
    <recommendedName>
        <fullName evidence="1">chitinase</fullName>
        <ecNumber evidence="1">3.2.1.14</ecNumber>
    </recommendedName>
</protein>
<evidence type="ECO:0000259" key="3">
    <source>
        <dbReference type="PROSITE" id="PS51910"/>
    </source>
</evidence>
<dbReference type="FunFam" id="3.20.20.80:FF:000159">
    <property type="entry name" value="Class V chitinase, putative"/>
    <property type="match status" value="1"/>
</dbReference>
<dbReference type="EC" id="3.2.1.14" evidence="1"/>
<dbReference type="InterPro" id="IPR050314">
    <property type="entry name" value="Glycosyl_Hydrlase_18"/>
</dbReference>
<gene>
    <name evidence="5" type="primary">20341398</name>
    <name evidence="4" type="ORF">GGTG_00940</name>
</gene>
<proteinExistence type="predicted"/>
<dbReference type="HOGENOM" id="CLU_031465_2_0_1"/>
<evidence type="ECO:0000313" key="4">
    <source>
        <dbReference type="EMBL" id="EJT80950.1"/>
    </source>
</evidence>
<feature type="chain" id="PRO_5015094104" description="chitinase" evidence="2">
    <location>
        <begin position="19"/>
        <end position="399"/>
    </location>
</feature>
<reference evidence="4" key="2">
    <citation type="submission" date="2010-07" db="EMBL/GenBank/DDBJ databases">
        <authorList>
            <consortium name="The Broad Institute Genome Sequencing Platform"/>
            <consortium name="Broad Institute Genome Sequencing Center for Infectious Disease"/>
            <person name="Ma L.-J."/>
            <person name="Dead R."/>
            <person name="Young S."/>
            <person name="Zeng Q."/>
            <person name="Koehrsen M."/>
            <person name="Alvarado L."/>
            <person name="Berlin A."/>
            <person name="Chapman S.B."/>
            <person name="Chen Z."/>
            <person name="Freedman E."/>
            <person name="Gellesch M."/>
            <person name="Goldberg J."/>
            <person name="Griggs A."/>
            <person name="Gujja S."/>
            <person name="Heilman E.R."/>
            <person name="Heiman D."/>
            <person name="Hepburn T."/>
            <person name="Howarth C."/>
            <person name="Jen D."/>
            <person name="Larson L."/>
            <person name="Mehta T."/>
            <person name="Neiman D."/>
            <person name="Pearson M."/>
            <person name="Roberts A."/>
            <person name="Saif S."/>
            <person name="Shea T."/>
            <person name="Shenoy N."/>
            <person name="Sisk P."/>
            <person name="Stolte C."/>
            <person name="Sykes S."/>
            <person name="Walk T."/>
            <person name="White J."/>
            <person name="Yandava C."/>
            <person name="Haas B."/>
            <person name="Nusbaum C."/>
            <person name="Birren B."/>
        </authorList>
    </citation>
    <scope>NUCLEOTIDE SEQUENCE</scope>
    <source>
        <strain evidence="4">R3-111a-1</strain>
    </source>
</reference>
<dbReference type="PANTHER" id="PTHR11177">
    <property type="entry name" value="CHITINASE"/>
    <property type="match status" value="1"/>
</dbReference>
<keyword evidence="6" id="KW-1185">Reference proteome</keyword>
<reference evidence="5" key="5">
    <citation type="submission" date="2018-04" db="UniProtKB">
        <authorList>
            <consortium name="EnsemblFungi"/>
        </authorList>
    </citation>
    <scope>IDENTIFICATION</scope>
    <source>
        <strain evidence="5">R3-111a-1</strain>
    </source>
</reference>
<dbReference type="PROSITE" id="PS51257">
    <property type="entry name" value="PROKAR_LIPOPROTEIN"/>
    <property type="match status" value="1"/>
</dbReference>
<evidence type="ECO:0000313" key="5">
    <source>
        <dbReference type="EnsemblFungi" id="EJT80950"/>
    </source>
</evidence>
<dbReference type="VEuPathDB" id="FungiDB:GGTG_00940"/>
<dbReference type="Gene3D" id="3.20.20.80">
    <property type="entry name" value="Glycosidases"/>
    <property type="match status" value="1"/>
</dbReference>
<dbReference type="GO" id="GO:0008843">
    <property type="term" value="F:endochitinase activity"/>
    <property type="evidence" value="ECO:0007669"/>
    <property type="project" value="UniProtKB-EC"/>
</dbReference>
<dbReference type="InterPro" id="IPR017853">
    <property type="entry name" value="GH"/>
</dbReference>
<dbReference type="GeneID" id="20341398"/>
<keyword evidence="2" id="KW-0732">Signal</keyword>
<reference evidence="6" key="1">
    <citation type="submission" date="2010-07" db="EMBL/GenBank/DDBJ databases">
        <title>The genome sequence of Gaeumannomyces graminis var. tritici strain R3-111a-1.</title>
        <authorList>
            <consortium name="The Broad Institute Genome Sequencing Platform"/>
            <person name="Ma L.-J."/>
            <person name="Dead R."/>
            <person name="Young S."/>
            <person name="Zeng Q."/>
            <person name="Koehrsen M."/>
            <person name="Alvarado L."/>
            <person name="Berlin A."/>
            <person name="Chapman S.B."/>
            <person name="Chen Z."/>
            <person name="Freedman E."/>
            <person name="Gellesch M."/>
            <person name="Goldberg J."/>
            <person name="Griggs A."/>
            <person name="Gujja S."/>
            <person name="Heilman E.R."/>
            <person name="Heiman D."/>
            <person name="Hepburn T."/>
            <person name="Howarth C."/>
            <person name="Jen D."/>
            <person name="Larson L."/>
            <person name="Mehta T."/>
            <person name="Neiman D."/>
            <person name="Pearson M."/>
            <person name="Roberts A."/>
            <person name="Saif S."/>
            <person name="Shea T."/>
            <person name="Shenoy N."/>
            <person name="Sisk P."/>
            <person name="Stolte C."/>
            <person name="Sykes S."/>
            <person name="Walk T."/>
            <person name="White J."/>
            <person name="Yandava C."/>
            <person name="Haas B."/>
            <person name="Nusbaum C."/>
            <person name="Birren B."/>
        </authorList>
    </citation>
    <scope>NUCLEOTIDE SEQUENCE [LARGE SCALE GENOMIC DNA]</scope>
    <source>
        <strain evidence="6">R3-111a-1</strain>
    </source>
</reference>
<feature type="domain" description="GH18" evidence="3">
    <location>
        <begin position="30"/>
        <end position="387"/>
    </location>
</feature>
<evidence type="ECO:0000256" key="1">
    <source>
        <dbReference type="ARBA" id="ARBA00012729"/>
    </source>
</evidence>
<dbReference type="AlphaFoldDB" id="J3NI57"/>
<reference evidence="4" key="3">
    <citation type="submission" date="2010-09" db="EMBL/GenBank/DDBJ databases">
        <title>Annotation of Gaeumannomyces graminis var. tritici R3-111a-1.</title>
        <authorList>
            <consortium name="The Broad Institute Genome Sequencing Platform"/>
            <person name="Ma L.-J."/>
            <person name="Dead R."/>
            <person name="Young S.K."/>
            <person name="Zeng Q."/>
            <person name="Gargeya S."/>
            <person name="Fitzgerald M."/>
            <person name="Haas B."/>
            <person name="Abouelleil A."/>
            <person name="Alvarado L."/>
            <person name="Arachchi H.M."/>
            <person name="Berlin A."/>
            <person name="Brown A."/>
            <person name="Chapman S.B."/>
            <person name="Chen Z."/>
            <person name="Dunbar C."/>
            <person name="Freedman E."/>
            <person name="Gearin G."/>
            <person name="Gellesch M."/>
            <person name="Goldberg J."/>
            <person name="Griggs A."/>
            <person name="Gujja S."/>
            <person name="Heiman D."/>
            <person name="Howarth C."/>
            <person name="Larson L."/>
            <person name="Lui A."/>
            <person name="MacDonald P.J.P."/>
            <person name="Mehta T."/>
            <person name="Montmayeur A."/>
            <person name="Murphy C."/>
            <person name="Neiman D."/>
            <person name="Pearson M."/>
            <person name="Priest M."/>
            <person name="Roberts A."/>
            <person name="Saif S."/>
            <person name="Shea T."/>
            <person name="Shenoy N."/>
            <person name="Sisk P."/>
            <person name="Stolte C."/>
            <person name="Sykes S."/>
            <person name="Yandava C."/>
            <person name="Wortman J."/>
            <person name="Nusbaum C."/>
            <person name="Birren B."/>
        </authorList>
    </citation>
    <scope>NUCLEOTIDE SEQUENCE</scope>
    <source>
        <strain evidence="4">R3-111a-1</strain>
    </source>
</reference>
<dbReference type="STRING" id="644352.J3NI57"/>
<sequence length="399" mass="44346">MAYRILALLVCGVVACLASIISIMTHQQPPRCIMYLTGQHNVVPDMGQLGHVTHVALAFMRSTDFNDDARVDWPMFTTVDTARRQFVPGTKVMVAIGGWGDTEGFATAARTEESRRRFATNVARMVAATGADGVDVDWEYPGGNGDDYKQVPNLERAWEVDAYPLLLSEIRAALGSGKVMSAAVPGLERDMMAFTRETVPRILRHLDFLNVMTYDLMNRRDNATRHHTGVQLSLDSIDAYVARGALPSKLNLGFAFYVKYFQTEHDRCRDAETPVGCPTLLLEDPKTGADLGRTGGFSWHDSVPSAVRGSFETALANGTYDESEGGYYYWDSKQDLWWTFDTPDAIQKKFPIIVQRKNLGGVFAWGLGEDAPEFKHLQAVNAGLKNLLIVKESPVRREL</sequence>
<dbReference type="PANTHER" id="PTHR11177:SF378">
    <property type="entry name" value="CHITINASE"/>
    <property type="match status" value="1"/>
</dbReference>
<dbReference type="GO" id="GO:0006032">
    <property type="term" value="P:chitin catabolic process"/>
    <property type="evidence" value="ECO:0007669"/>
    <property type="project" value="TreeGrafter"/>
</dbReference>
<organism evidence="4">
    <name type="scientific">Gaeumannomyces tritici (strain R3-111a-1)</name>
    <name type="common">Wheat and barley take-all root rot fungus</name>
    <name type="synonym">Gaeumannomyces graminis var. tritici</name>
    <dbReference type="NCBI Taxonomy" id="644352"/>
    <lineage>
        <taxon>Eukaryota</taxon>
        <taxon>Fungi</taxon>
        <taxon>Dikarya</taxon>
        <taxon>Ascomycota</taxon>
        <taxon>Pezizomycotina</taxon>
        <taxon>Sordariomycetes</taxon>
        <taxon>Sordariomycetidae</taxon>
        <taxon>Magnaporthales</taxon>
        <taxon>Magnaporthaceae</taxon>
        <taxon>Gaeumannomyces</taxon>
    </lineage>
</organism>
<dbReference type="OrthoDB" id="73875at2759"/>
<feature type="signal peptide" evidence="2">
    <location>
        <begin position="1"/>
        <end position="18"/>
    </location>
</feature>
<dbReference type="Pfam" id="PF00704">
    <property type="entry name" value="Glyco_hydro_18"/>
    <property type="match status" value="1"/>
</dbReference>
<dbReference type="RefSeq" id="XP_009216959.1">
    <property type="nucleotide sequence ID" value="XM_009218695.1"/>
</dbReference>
<dbReference type="Proteomes" id="UP000006039">
    <property type="component" value="Unassembled WGS sequence"/>
</dbReference>
<evidence type="ECO:0000313" key="6">
    <source>
        <dbReference type="Proteomes" id="UP000006039"/>
    </source>
</evidence>
<dbReference type="InterPro" id="IPR011583">
    <property type="entry name" value="Chitinase_II/V-like_cat"/>
</dbReference>
<dbReference type="SUPFAM" id="SSF51445">
    <property type="entry name" value="(Trans)glycosidases"/>
    <property type="match status" value="1"/>
</dbReference>
<dbReference type="eggNOG" id="KOG2806">
    <property type="taxonomic scope" value="Eukaryota"/>
</dbReference>
<accession>J3NI57</accession>